<keyword evidence="2" id="KW-1185">Reference proteome</keyword>
<accession>A0ACB5T557</accession>
<comment type="caution">
    <text evidence="1">The sequence shown here is derived from an EMBL/GenBank/DDBJ whole genome shotgun (WGS) entry which is preliminary data.</text>
</comment>
<evidence type="ECO:0000313" key="1">
    <source>
        <dbReference type="EMBL" id="GME81430.1"/>
    </source>
</evidence>
<reference evidence="1" key="1">
    <citation type="submission" date="2023-04" db="EMBL/GenBank/DDBJ databases">
        <title>Ambrosiozyma monospora NBRC 10751.</title>
        <authorList>
            <person name="Ichikawa N."/>
            <person name="Sato H."/>
            <person name="Tonouchi N."/>
        </authorList>
    </citation>
    <scope>NUCLEOTIDE SEQUENCE</scope>
    <source>
        <strain evidence="1">NBRC 10751</strain>
    </source>
</reference>
<sequence>MLSRQVKLESIETMGPPDPPSKRHQPDPIGKKLATEMSEDEVYEFLRQMPLLITQLVFKQHIKDLEFQK</sequence>
<organism evidence="1 2">
    <name type="scientific">Ambrosiozyma monospora</name>
    <name type="common">Yeast</name>
    <name type="synonym">Endomycopsis monosporus</name>
    <dbReference type="NCBI Taxonomy" id="43982"/>
    <lineage>
        <taxon>Eukaryota</taxon>
        <taxon>Fungi</taxon>
        <taxon>Dikarya</taxon>
        <taxon>Ascomycota</taxon>
        <taxon>Saccharomycotina</taxon>
        <taxon>Pichiomycetes</taxon>
        <taxon>Pichiales</taxon>
        <taxon>Pichiaceae</taxon>
        <taxon>Ambrosiozyma</taxon>
    </lineage>
</organism>
<dbReference type="EMBL" id="BSXS01003502">
    <property type="protein sequence ID" value="GME81430.1"/>
    <property type="molecule type" value="Genomic_DNA"/>
</dbReference>
<proteinExistence type="predicted"/>
<name>A0ACB5T557_AMBMO</name>
<evidence type="ECO:0000313" key="2">
    <source>
        <dbReference type="Proteomes" id="UP001165064"/>
    </source>
</evidence>
<protein>
    <submittedName>
        <fullName evidence="1">Unnamed protein product</fullName>
    </submittedName>
</protein>
<dbReference type="Proteomes" id="UP001165064">
    <property type="component" value="Unassembled WGS sequence"/>
</dbReference>
<gene>
    <name evidence="1" type="ORF">Amon02_000492700</name>
</gene>